<name>A0A2T2NXS3_CORCC</name>
<evidence type="ECO:0000313" key="1">
    <source>
        <dbReference type="EMBL" id="PSN70213.1"/>
    </source>
</evidence>
<accession>A0A2T2NXS3</accession>
<dbReference type="Proteomes" id="UP000240883">
    <property type="component" value="Unassembled WGS sequence"/>
</dbReference>
<protein>
    <submittedName>
        <fullName evidence="1">Uncharacterized protein</fullName>
    </submittedName>
</protein>
<dbReference type="AlphaFoldDB" id="A0A2T2NXS3"/>
<proteinExistence type="predicted"/>
<dbReference type="EMBL" id="KZ678132">
    <property type="protein sequence ID" value="PSN70213.1"/>
    <property type="molecule type" value="Genomic_DNA"/>
</dbReference>
<keyword evidence="2" id="KW-1185">Reference proteome</keyword>
<reference evidence="1 2" key="1">
    <citation type="journal article" date="2018" name="Front. Microbiol.">
        <title>Genome-Wide Analysis of Corynespora cassiicola Leaf Fall Disease Putative Effectors.</title>
        <authorList>
            <person name="Lopez D."/>
            <person name="Ribeiro S."/>
            <person name="Label P."/>
            <person name="Fumanal B."/>
            <person name="Venisse J.S."/>
            <person name="Kohler A."/>
            <person name="de Oliveira R.R."/>
            <person name="Labutti K."/>
            <person name="Lipzen A."/>
            <person name="Lail K."/>
            <person name="Bauer D."/>
            <person name="Ohm R.A."/>
            <person name="Barry K.W."/>
            <person name="Spatafora J."/>
            <person name="Grigoriev I.V."/>
            <person name="Martin F.M."/>
            <person name="Pujade-Renaud V."/>
        </authorList>
    </citation>
    <scope>NUCLEOTIDE SEQUENCE [LARGE SCALE GENOMIC DNA]</scope>
    <source>
        <strain evidence="1 2">Philippines</strain>
    </source>
</reference>
<gene>
    <name evidence="1" type="ORF">BS50DRAFT_308431</name>
</gene>
<organism evidence="1 2">
    <name type="scientific">Corynespora cassiicola Philippines</name>
    <dbReference type="NCBI Taxonomy" id="1448308"/>
    <lineage>
        <taxon>Eukaryota</taxon>
        <taxon>Fungi</taxon>
        <taxon>Dikarya</taxon>
        <taxon>Ascomycota</taxon>
        <taxon>Pezizomycotina</taxon>
        <taxon>Dothideomycetes</taxon>
        <taxon>Pleosporomycetidae</taxon>
        <taxon>Pleosporales</taxon>
        <taxon>Corynesporascaceae</taxon>
        <taxon>Corynespora</taxon>
    </lineage>
</organism>
<sequence length="396" mass="44529">MAEFERELRPFDLKTTIKADRGAAAIIIDVGSDGKNTTHNSGDLIDNLVNSHLANGQRMSSATKLYVIGEFKAIFKETHEASDSKHPSGYYMGQIAKDEQHLTGKRHQASDYQGDQWKRGVSKVCELIKAMTNLQEVTWISTLPFQEEVWAFLPTTLTKLIIDIGNPIRLDTSDSSYRKVHISRDGMKPLVRFTQLRELRLFNMMRTFQSIIWETVFRNKAEGQMQVLDLTMAEHPIIRADNWVKADGVCGINVVNPNTREYKGKDGNGMLYHTHGMGEYLDDLCMRKARLASYIGETVPLPLWCLKLDGFVIDRLPFEHELSGIVLLTCGPNCVDAGIRPPKTTRAPKNAWGASVKSSQTHCLIKWPNWARIYTGAGEELDVDGHVVENAVPKDA</sequence>
<dbReference type="OrthoDB" id="5368934at2759"/>
<evidence type="ECO:0000313" key="2">
    <source>
        <dbReference type="Proteomes" id="UP000240883"/>
    </source>
</evidence>